<dbReference type="EMBL" id="KB102035">
    <property type="protein sequence ID" value="ELK35875.1"/>
    <property type="molecule type" value="Genomic_DNA"/>
</dbReference>
<evidence type="ECO:0000313" key="3">
    <source>
        <dbReference type="Proteomes" id="UP000010556"/>
    </source>
</evidence>
<dbReference type="Proteomes" id="UP000010556">
    <property type="component" value="Unassembled WGS sequence"/>
</dbReference>
<feature type="region of interest" description="Disordered" evidence="1">
    <location>
        <begin position="63"/>
        <end position="90"/>
    </location>
</feature>
<accession>L5MC81</accession>
<proteinExistence type="predicted"/>
<evidence type="ECO:0000313" key="2">
    <source>
        <dbReference type="EMBL" id="ELK35875.1"/>
    </source>
</evidence>
<evidence type="ECO:0000256" key="1">
    <source>
        <dbReference type="SAM" id="MobiDB-lite"/>
    </source>
</evidence>
<organism evidence="2 3">
    <name type="scientific">Myotis davidii</name>
    <name type="common">David's myotis</name>
    <dbReference type="NCBI Taxonomy" id="225400"/>
    <lineage>
        <taxon>Eukaryota</taxon>
        <taxon>Metazoa</taxon>
        <taxon>Chordata</taxon>
        <taxon>Craniata</taxon>
        <taxon>Vertebrata</taxon>
        <taxon>Euteleostomi</taxon>
        <taxon>Mammalia</taxon>
        <taxon>Eutheria</taxon>
        <taxon>Laurasiatheria</taxon>
        <taxon>Chiroptera</taxon>
        <taxon>Yangochiroptera</taxon>
        <taxon>Vespertilionidae</taxon>
        <taxon>Myotis</taxon>
    </lineage>
</organism>
<feature type="compositionally biased region" description="Basic and acidic residues" evidence="1">
    <location>
        <begin position="66"/>
        <end position="90"/>
    </location>
</feature>
<keyword evidence="3" id="KW-1185">Reference proteome</keyword>
<protein>
    <submittedName>
        <fullName evidence="2">Uncharacterized protein</fullName>
    </submittedName>
</protein>
<reference evidence="3" key="1">
    <citation type="journal article" date="2013" name="Science">
        <title>Comparative analysis of bat genomes provides insight into the evolution of flight and immunity.</title>
        <authorList>
            <person name="Zhang G."/>
            <person name="Cowled C."/>
            <person name="Shi Z."/>
            <person name="Huang Z."/>
            <person name="Bishop-Lilly K.A."/>
            <person name="Fang X."/>
            <person name="Wynne J.W."/>
            <person name="Xiong Z."/>
            <person name="Baker M.L."/>
            <person name="Zhao W."/>
            <person name="Tachedjian M."/>
            <person name="Zhu Y."/>
            <person name="Zhou P."/>
            <person name="Jiang X."/>
            <person name="Ng J."/>
            <person name="Yang L."/>
            <person name="Wu L."/>
            <person name="Xiao J."/>
            <person name="Feng Y."/>
            <person name="Chen Y."/>
            <person name="Sun X."/>
            <person name="Zhang Y."/>
            <person name="Marsh G.A."/>
            <person name="Crameri G."/>
            <person name="Broder C.C."/>
            <person name="Frey K.G."/>
            <person name="Wang L.F."/>
            <person name="Wang J."/>
        </authorList>
    </citation>
    <scope>NUCLEOTIDE SEQUENCE [LARGE SCALE GENOMIC DNA]</scope>
</reference>
<sequence length="90" mass="10115">MVRDIQEQLCCIALDLEQEMPQRPPAPPWRRAASCRTGRPSPWATSGAAATRCCLVEPPCTRHRRQDAEGDLRSGSRHDLHDEDQDHCAP</sequence>
<gene>
    <name evidence="2" type="ORF">MDA_GLEAN10008511</name>
</gene>
<feature type="region of interest" description="Disordered" evidence="1">
    <location>
        <begin position="21"/>
        <end position="47"/>
    </location>
</feature>
<name>L5MC81_MYODS</name>
<dbReference type="AlphaFoldDB" id="L5MC81"/>